<feature type="transmembrane region" description="Helical" evidence="7">
    <location>
        <begin position="254"/>
        <end position="276"/>
    </location>
</feature>
<dbReference type="InterPro" id="IPR049326">
    <property type="entry name" value="Rhodopsin_dom_fungi"/>
</dbReference>
<feature type="compositionally biased region" description="Gly residues" evidence="6">
    <location>
        <begin position="305"/>
        <end position="315"/>
    </location>
</feature>
<protein>
    <recommendedName>
        <fullName evidence="8">Rhodopsin domain-containing protein</fullName>
    </recommendedName>
</protein>
<dbReference type="Proteomes" id="UP001360953">
    <property type="component" value="Unassembled WGS sequence"/>
</dbReference>
<comment type="caution">
    <text evidence="9">The sequence shown here is derived from an EMBL/GenBank/DDBJ whole genome shotgun (WGS) entry which is preliminary data.</text>
</comment>
<feature type="domain" description="Rhodopsin" evidence="8">
    <location>
        <begin position="39"/>
        <end position="281"/>
    </location>
</feature>
<feature type="compositionally biased region" description="Polar residues" evidence="6">
    <location>
        <begin position="347"/>
        <end position="357"/>
    </location>
</feature>
<feature type="transmembrane region" description="Helical" evidence="7">
    <location>
        <begin position="20"/>
        <end position="43"/>
    </location>
</feature>
<proteinExistence type="inferred from homology"/>
<gene>
    <name evidence="9" type="ORF">J3D65DRAFT_9160</name>
</gene>
<feature type="compositionally biased region" description="Basic and acidic residues" evidence="6">
    <location>
        <begin position="358"/>
        <end position="368"/>
    </location>
</feature>
<name>A0ABR1M8K9_9PEZI</name>
<reference evidence="9 10" key="1">
    <citation type="submission" date="2024-04" db="EMBL/GenBank/DDBJ databases">
        <title>Phyllosticta paracitricarpa is synonymous to the EU quarantine fungus P. citricarpa based on phylogenomic analyses.</title>
        <authorList>
            <consortium name="Lawrence Berkeley National Laboratory"/>
            <person name="Van ingen-buijs V.A."/>
            <person name="Van westerhoven A.C."/>
            <person name="Haridas S."/>
            <person name="Skiadas P."/>
            <person name="Martin F."/>
            <person name="Groenewald J.Z."/>
            <person name="Crous P.W."/>
            <person name="Seidl M.F."/>
        </authorList>
    </citation>
    <scope>NUCLEOTIDE SEQUENCE [LARGE SCALE GENOMIC DNA]</scope>
    <source>
        <strain evidence="9 10">CPC 17464</strain>
    </source>
</reference>
<feature type="transmembrane region" description="Helical" evidence="7">
    <location>
        <begin position="182"/>
        <end position="207"/>
    </location>
</feature>
<evidence type="ECO:0000256" key="6">
    <source>
        <dbReference type="SAM" id="MobiDB-lite"/>
    </source>
</evidence>
<dbReference type="GeneID" id="92037152"/>
<evidence type="ECO:0000313" key="10">
    <source>
        <dbReference type="Proteomes" id="UP001360953"/>
    </source>
</evidence>
<dbReference type="PANTHER" id="PTHR33048">
    <property type="entry name" value="PTH11-LIKE INTEGRAL MEMBRANE PROTEIN (AFU_ORTHOLOGUE AFUA_5G11245)"/>
    <property type="match status" value="1"/>
</dbReference>
<evidence type="ECO:0000256" key="3">
    <source>
        <dbReference type="ARBA" id="ARBA00022989"/>
    </source>
</evidence>
<evidence type="ECO:0000256" key="7">
    <source>
        <dbReference type="SAM" id="Phobius"/>
    </source>
</evidence>
<accession>A0ABR1M8K9</accession>
<feature type="transmembrane region" description="Helical" evidence="7">
    <location>
        <begin position="55"/>
        <end position="76"/>
    </location>
</feature>
<dbReference type="InterPro" id="IPR052337">
    <property type="entry name" value="SAT4-like"/>
</dbReference>
<keyword evidence="10" id="KW-1185">Reference proteome</keyword>
<feature type="transmembrane region" description="Helical" evidence="7">
    <location>
        <begin position="134"/>
        <end position="152"/>
    </location>
</feature>
<evidence type="ECO:0000259" key="8">
    <source>
        <dbReference type="Pfam" id="PF20684"/>
    </source>
</evidence>
<dbReference type="RefSeq" id="XP_066659447.1">
    <property type="nucleotide sequence ID" value="XM_066804246.1"/>
</dbReference>
<keyword evidence="4 7" id="KW-0472">Membrane</keyword>
<comment type="subcellular location">
    <subcellularLocation>
        <location evidence="1">Membrane</location>
        <topology evidence="1">Multi-pass membrane protein</topology>
    </subcellularLocation>
</comment>
<dbReference type="PANTHER" id="PTHR33048:SF129">
    <property type="entry name" value="INTEGRAL MEMBRANE PROTEIN-RELATED"/>
    <property type="match status" value="1"/>
</dbReference>
<keyword evidence="2 7" id="KW-0812">Transmembrane</keyword>
<evidence type="ECO:0000256" key="1">
    <source>
        <dbReference type="ARBA" id="ARBA00004141"/>
    </source>
</evidence>
<evidence type="ECO:0000313" key="9">
    <source>
        <dbReference type="EMBL" id="KAK7544212.1"/>
    </source>
</evidence>
<dbReference type="Pfam" id="PF20684">
    <property type="entry name" value="Fung_rhodopsin"/>
    <property type="match status" value="1"/>
</dbReference>
<organism evidence="9 10">
    <name type="scientific">Phyllosticta citribraziliensis</name>
    <dbReference type="NCBI Taxonomy" id="989973"/>
    <lineage>
        <taxon>Eukaryota</taxon>
        <taxon>Fungi</taxon>
        <taxon>Dikarya</taxon>
        <taxon>Ascomycota</taxon>
        <taxon>Pezizomycotina</taxon>
        <taxon>Dothideomycetes</taxon>
        <taxon>Dothideomycetes incertae sedis</taxon>
        <taxon>Botryosphaeriales</taxon>
        <taxon>Phyllostictaceae</taxon>
        <taxon>Phyllosticta</taxon>
    </lineage>
</organism>
<evidence type="ECO:0000256" key="2">
    <source>
        <dbReference type="ARBA" id="ARBA00022692"/>
    </source>
</evidence>
<feature type="region of interest" description="Disordered" evidence="6">
    <location>
        <begin position="347"/>
        <end position="368"/>
    </location>
</feature>
<feature type="region of interest" description="Disordered" evidence="6">
    <location>
        <begin position="295"/>
        <end position="327"/>
    </location>
</feature>
<dbReference type="EMBL" id="JBBPEH010000001">
    <property type="protein sequence ID" value="KAK7544212.1"/>
    <property type="molecule type" value="Genomic_DNA"/>
</dbReference>
<feature type="transmembrane region" description="Helical" evidence="7">
    <location>
        <begin position="219"/>
        <end position="239"/>
    </location>
</feature>
<sequence length="471" mass="52123">MTEVSNYPKPNYVDPPSRAGLLTGVETPFAILMTAAVIARFYCRGALRQVLTWDDWLILPAWACFIAIFGISNYAVHDLGTARHLIDVWPPTIKKALDVNLGFEICYPIGVTLTKVSVCANYMRVFPMRKDNQIFCKIAIAFSVAWGIATLIPQVHQFVKCPAASASSSGVKIHRQCINQKVFLLTTASLNTASDFIIFLWPIRFLWGMKLPRDKRLGLIGLFSFGLIVCIAGLVRMWYYSVYFRSKDFYWDGVWNYILVAIETNLGVACACLPCIKPVLVKLFPFAFNRSTLRSEETPNRRGRGGGGGGGGGTQRHGTHHTSPSTKKSVPLFRHLSISWGTTLNSLDHSSHATTNKTDGERSGVDRSEGETTILMDDFLVSGGAAAASSSDVHHHHHLHDDDAPLSLRPTNPSDMSLRLAPSHDDILPERPARALTPGEDKAFYDGMDSVNASLRETWYQHVPAVVRYGV</sequence>
<evidence type="ECO:0000256" key="5">
    <source>
        <dbReference type="ARBA" id="ARBA00038359"/>
    </source>
</evidence>
<keyword evidence="3 7" id="KW-1133">Transmembrane helix</keyword>
<evidence type="ECO:0000256" key="4">
    <source>
        <dbReference type="ARBA" id="ARBA00023136"/>
    </source>
</evidence>
<comment type="similarity">
    <text evidence="5">Belongs to the SAT4 family.</text>
</comment>